<proteinExistence type="predicted"/>
<keyword evidence="2" id="KW-1185">Reference proteome</keyword>
<name>A0ABQ7GHT3_DUNSA</name>
<evidence type="ECO:0008006" key="3">
    <source>
        <dbReference type="Google" id="ProtNLM"/>
    </source>
</evidence>
<protein>
    <recommendedName>
        <fullName evidence="3">Encoded protein</fullName>
    </recommendedName>
</protein>
<dbReference type="InterPro" id="IPR014718">
    <property type="entry name" value="GH-type_carb-bd"/>
</dbReference>
<organism evidence="1 2">
    <name type="scientific">Dunaliella salina</name>
    <name type="common">Green alga</name>
    <name type="synonym">Protococcus salinus</name>
    <dbReference type="NCBI Taxonomy" id="3046"/>
    <lineage>
        <taxon>Eukaryota</taxon>
        <taxon>Viridiplantae</taxon>
        <taxon>Chlorophyta</taxon>
        <taxon>core chlorophytes</taxon>
        <taxon>Chlorophyceae</taxon>
        <taxon>CS clade</taxon>
        <taxon>Chlamydomonadales</taxon>
        <taxon>Dunaliellaceae</taxon>
        <taxon>Dunaliella</taxon>
    </lineage>
</organism>
<gene>
    <name evidence="1" type="ORF">DUNSADRAFT_9243</name>
</gene>
<evidence type="ECO:0000313" key="1">
    <source>
        <dbReference type="EMBL" id="KAF5834168.1"/>
    </source>
</evidence>
<comment type="caution">
    <text evidence="1">The sequence shown here is derived from an EMBL/GenBank/DDBJ whole genome shotgun (WGS) entry which is preliminary data.</text>
</comment>
<accession>A0ABQ7GHT3</accession>
<dbReference type="Gene3D" id="2.70.98.10">
    <property type="match status" value="1"/>
</dbReference>
<reference evidence="1" key="1">
    <citation type="submission" date="2017-08" db="EMBL/GenBank/DDBJ databases">
        <authorList>
            <person name="Polle J.E."/>
            <person name="Barry K."/>
            <person name="Cushman J."/>
            <person name="Schmutz J."/>
            <person name="Tran D."/>
            <person name="Hathwaick L.T."/>
            <person name="Yim W.C."/>
            <person name="Jenkins J."/>
            <person name="Mckie-Krisberg Z.M."/>
            <person name="Prochnik S."/>
            <person name="Lindquist E."/>
            <person name="Dockter R.B."/>
            <person name="Adam C."/>
            <person name="Molina H."/>
            <person name="Bunkerborg J."/>
            <person name="Jin E."/>
            <person name="Buchheim M."/>
            <person name="Magnuson J."/>
        </authorList>
    </citation>
    <scope>NUCLEOTIDE SEQUENCE</scope>
    <source>
        <strain evidence="1">CCAP 19/18</strain>
    </source>
</reference>
<sequence length="296" mass="33025">MRSAAAVRGSDGSALEPFQGKLLLRNFDEPGSEPMSFQVANLATFAIKDILLNPNMVKVLGLAGTTALNYAQDDRAPFLQACKEDFIYINGQRLDATFVKAADANLKLSPADGTHYEIQARKGLLDTVAYHPGSTSHNDHANELLTLGVGNLTVPSRLGPGETWESELVVRWFNQYWNRPPFENDMLPMPALRRQVRTMLVMLFPTSAVDVIVAGKREDVDSALGMKGCSCLHCREIKLQEGLRCYKEERLSAVFTRVTRVLQPKNLAYWLLVKRPQPESKIETSSDKKIENLYIA</sequence>
<evidence type="ECO:0000313" key="2">
    <source>
        <dbReference type="Proteomes" id="UP000815325"/>
    </source>
</evidence>
<dbReference type="Proteomes" id="UP000815325">
    <property type="component" value="Unassembled WGS sequence"/>
</dbReference>
<dbReference type="EMBL" id="MU069771">
    <property type="protein sequence ID" value="KAF5834168.1"/>
    <property type="molecule type" value="Genomic_DNA"/>
</dbReference>